<gene>
    <name evidence="3" type="ORF">HHK36_011095</name>
</gene>
<dbReference type="PANTHER" id="PTHR33122">
    <property type="entry name" value="LIPID BINDING PROTEIN-RELATED"/>
    <property type="match status" value="1"/>
</dbReference>
<dbReference type="EMBL" id="JABCRI010000007">
    <property type="protein sequence ID" value="KAF8403001.1"/>
    <property type="molecule type" value="Genomic_DNA"/>
</dbReference>
<keyword evidence="4" id="KW-1185">Reference proteome</keyword>
<dbReference type="CDD" id="cd00010">
    <property type="entry name" value="AAI_LTSS"/>
    <property type="match status" value="1"/>
</dbReference>
<evidence type="ECO:0000256" key="1">
    <source>
        <dbReference type="SAM" id="SignalP"/>
    </source>
</evidence>
<feature type="signal peptide" evidence="1">
    <location>
        <begin position="1"/>
        <end position="27"/>
    </location>
</feature>
<keyword evidence="1" id="KW-0732">Signal</keyword>
<evidence type="ECO:0000259" key="2">
    <source>
        <dbReference type="Pfam" id="PF14368"/>
    </source>
</evidence>
<dbReference type="OMA" id="HILCHEG"/>
<dbReference type="GO" id="GO:0005504">
    <property type="term" value="F:fatty acid binding"/>
    <property type="evidence" value="ECO:0007669"/>
    <property type="project" value="InterPro"/>
</dbReference>
<reference evidence="3 4" key="1">
    <citation type="submission" date="2020-04" db="EMBL/GenBank/DDBJ databases">
        <title>Plant Genome Project.</title>
        <authorList>
            <person name="Zhang R.-G."/>
        </authorList>
    </citation>
    <scope>NUCLEOTIDE SEQUENCE [LARGE SCALE GENOMIC DNA]</scope>
    <source>
        <strain evidence="3">YNK0</strain>
        <tissue evidence="3">Leaf</tissue>
    </source>
</reference>
<protein>
    <recommendedName>
        <fullName evidence="2">Bifunctional inhibitor/plant lipid transfer protein/seed storage helical domain-containing protein</fullName>
    </recommendedName>
</protein>
<evidence type="ECO:0000313" key="3">
    <source>
        <dbReference type="EMBL" id="KAF8403001.1"/>
    </source>
</evidence>
<dbReference type="InterPro" id="IPR036312">
    <property type="entry name" value="Bifun_inhib/LTP/seed_sf"/>
</dbReference>
<feature type="domain" description="Bifunctional inhibitor/plant lipid transfer protein/seed storage helical" evidence="2">
    <location>
        <begin position="36"/>
        <end position="111"/>
    </location>
</feature>
<dbReference type="OrthoDB" id="678526at2759"/>
<dbReference type="SUPFAM" id="SSF47699">
    <property type="entry name" value="Bifunctional inhibitor/lipid-transfer protein/seed storage 2S albumin"/>
    <property type="match status" value="1"/>
</dbReference>
<dbReference type="Pfam" id="PF14368">
    <property type="entry name" value="LTP_2"/>
    <property type="match status" value="1"/>
</dbReference>
<dbReference type="AlphaFoldDB" id="A0A834ZBD7"/>
<evidence type="ECO:0000313" key="4">
    <source>
        <dbReference type="Proteomes" id="UP000655225"/>
    </source>
</evidence>
<name>A0A834ZBD7_TETSI</name>
<dbReference type="InterPro" id="IPR016140">
    <property type="entry name" value="Bifunc_inhib/LTP/seed_store"/>
</dbReference>
<dbReference type="Gene3D" id="1.10.110.10">
    <property type="entry name" value="Plant lipid-transfer and hydrophobic proteins"/>
    <property type="match status" value="1"/>
</dbReference>
<sequence length="135" mass="14373">MEASMKYICLLGLLVFVSIAGFERVNGAGECGKSSAESEALKLAPCAMAAQDEKASVSDKCCAQVKRIGQNPSCLCAVMLSQTAKFAGINPAVAMTIPKRCNIADRPLILCLEEVIKDDFHGLNVSVSSFRCCYS</sequence>
<comment type="caution">
    <text evidence="3">The sequence shown here is derived from an EMBL/GenBank/DDBJ whole genome shotgun (WGS) entry which is preliminary data.</text>
</comment>
<feature type="chain" id="PRO_5033008066" description="Bifunctional inhibitor/plant lipid transfer protein/seed storage helical domain-containing protein" evidence="1">
    <location>
        <begin position="28"/>
        <end position="135"/>
    </location>
</feature>
<proteinExistence type="predicted"/>
<organism evidence="3 4">
    <name type="scientific">Tetracentron sinense</name>
    <name type="common">Spur-leaf</name>
    <dbReference type="NCBI Taxonomy" id="13715"/>
    <lineage>
        <taxon>Eukaryota</taxon>
        <taxon>Viridiplantae</taxon>
        <taxon>Streptophyta</taxon>
        <taxon>Embryophyta</taxon>
        <taxon>Tracheophyta</taxon>
        <taxon>Spermatophyta</taxon>
        <taxon>Magnoliopsida</taxon>
        <taxon>Trochodendrales</taxon>
        <taxon>Trochodendraceae</taxon>
        <taxon>Tetracentron</taxon>
    </lineage>
</organism>
<dbReference type="PANTHER" id="PTHR33122:SF4">
    <property type="entry name" value="OS04G0415800 PROTEIN"/>
    <property type="match status" value="1"/>
</dbReference>
<dbReference type="InterPro" id="IPR039265">
    <property type="entry name" value="DIR1-like"/>
</dbReference>
<dbReference type="Proteomes" id="UP000655225">
    <property type="component" value="Unassembled WGS sequence"/>
</dbReference>
<accession>A0A834ZBD7</accession>
<dbReference type="GO" id="GO:0009627">
    <property type="term" value="P:systemic acquired resistance"/>
    <property type="evidence" value="ECO:0007669"/>
    <property type="project" value="InterPro"/>
</dbReference>